<evidence type="ECO:0000313" key="1">
    <source>
        <dbReference type="EMBL" id="KAI9511918.1"/>
    </source>
</evidence>
<name>A0ACC0UJU6_9AGAM</name>
<reference evidence="1" key="1">
    <citation type="submission" date="2021-03" db="EMBL/GenBank/DDBJ databases">
        <title>Evolutionary priming and transition to the ectomycorrhizal habit in an iconic lineage of mushroom-forming fungi: is preadaptation a requirement?</title>
        <authorList>
            <consortium name="DOE Joint Genome Institute"/>
            <person name="Looney B.P."/>
            <person name="Miyauchi S."/>
            <person name="Morin E."/>
            <person name="Drula E."/>
            <person name="Courty P.E."/>
            <person name="Chicoki N."/>
            <person name="Fauchery L."/>
            <person name="Kohler A."/>
            <person name="Kuo A."/>
            <person name="LaButti K."/>
            <person name="Pangilinan J."/>
            <person name="Lipzen A."/>
            <person name="Riley R."/>
            <person name="Andreopoulos W."/>
            <person name="He G."/>
            <person name="Johnson J."/>
            <person name="Barry K.W."/>
            <person name="Grigoriev I.V."/>
            <person name="Nagy L."/>
            <person name="Hibbett D."/>
            <person name="Henrissat B."/>
            <person name="Matheny P.B."/>
            <person name="Labbe J."/>
            <person name="Martin A.F."/>
        </authorList>
    </citation>
    <scope>NUCLEOTIDE SEQUENCE</scope>
    <source>
        <strain evidence="1">BPL698</strain>
    </source>
</reference>
<evidence type="ECO:0000313" key="2">
    <source>
        <dbReference type="Proteomes" id="UP001207468"/>
    </source>
</evidence>
<keyword evidence="2" id="KW-1185">Reference proteome</keyword>
<proteinExistence type="predicted"/>
<gene>
    <name evidence="1" type="ORF">F5148DRAFT_1167447</name>
</gene>
<protein>
    <submittedName>
        <fullName evidence="1">Uncharacterized protein</fullName>
    </submittedName>
</protein>
<organism evidence="1 2">
    <name type="scientific">Russula earlei</name>
    <dbReference type="NCBI Taxonomy" id="71964"/>
    <lineage>
        <taxon>Eukaryota</taxon>
        <taxon>Fungi</taxon>
        <taxon>Dikarya</taxon>
        <taxon>Basidiomycota</taxon>
        <taxon>Agaricomycotina</taxon>
        <taxon>Agaricomycetes</taxon>
        <taxon>Russulales</taxon>
        <taxon>Russulaceae</taxon>
        <taxon>Russula</taxon>
    </lineage>
</organism>
<dbReference type="EMBL" id="JAGFNK010000015">
    <property type="protein sequence ID" value="KAI9511918.1"/>
    <property type="molecule type" value="Genomic_DNA"/>
</dbReference>
<dbReference type="Proteomes" id="UP001207468">
    <property type="component" value="Unassembled WGS sequence"/>
</dbReference>
<accession>A0ACC0UJU6</accession>
<comment type="caution">
    <text evidence="1">The sequence shown here is derived from an EMBL/GenBank/DDBJ whole genome shotgun (WGS) entry which is preliminary data.</text>
</comment>
<sequence>MLFLRHRLLVVSLLPIAARGYFQVTYPIKGSQVAEGQPFPVTWSKGLLDGVSLFDLELTRMSTDGLILIARNVSSSSGGINIALNSVPPGDDYFFLFINSVHGLMYANSQMFSIANSGTGNSSTVPQPLPSKPTVTVSGGLNPTAQFATTFPVLANGVRPWRPSHAALLSMCLLSLALLTGAAAVL</sequence>